<evidence type="ECO:0000313" key="1">
    <source>
        <dbReference type="EMBL" id="TPW31460.1"/>
    </source>
</evidence>
<dbReference type="Proteomes" id="UP000318801">
    <property type="component" value="Unassembled WGS sequence"/>
</dbReference>
<protein>
    <submittedName>
        <fullName evidence="1">Uncharacterized protein</fullName>
    </submittedName>
</protein>
<keyword evidence="2" id="KW-1185">Reference proteome</keyword>
<accession>A0A506UC08</accession>
<reference evidence="1 2" key="1">
    <citation type="submission" date="2019-06" db="EMBL/GenBank/DDBJ databases">
        <authorList>
            <person name="Li M."/>
        </authorList>
    </citation>
    <scope>NUCLEOTIDE SEQUENCE [LARGE SCALE GENOMIC DNA]</scope>
    <source>
        <strain evidence="1 2">BGMRC2036</strain>
    </source>
</reference>
<organism evidence="1 2">
    <name type="scientific">Martelella alba</name>
    <dbReference type="NCBI Taxonomy" id="2590451"/>
    <lineage>
        <taxon>Bacteria</taxon>
        <taxon>Pseudomonadati</taxon>
        <taxon>Pseudomonadota</taxon>
        <taxon>Alphaproteobacteria</taxon>
        <taxon>Hyphomicrobiales</taxon>
        <taxon>Aurantimonadaceae</taxon>
        <taxon>Martelella</taxon>
    </lineage>
</organism>
<comment type="caution">
    <text evidence="1">The sequence shown here is derived from an EMBL/GenBank/DDBJ whole genome shotgun (WGS) entry which is preliminary data.</text>
</comment>
<evidence type="ECO:0000313" key="2">
    <source>
        <dbReference type="Proteomes" id="UP000318801"/>
    </source>
</evidence>
<sequence>MISFATNPARVAFDQNAGEHAPRIQNEFLRSPQKLAIGFRNRVPFIDVDAVAQDEKPPGTDFEEHGVGIIAGAHQKGCSAGQVHDHDAPAGDAFFVGIVVGGHIAASELAGDKGFRLHEAPLIHGQHGFRRDDGTVLRYGDKAARRWVGDSIAEVHNAFSGQAWQVHAQPVHHHVLRRCALCHIGRSGRQDRDGRAEATEADNVVVHRQHVFFRPCVRLVGL</sequence>
<proteinExistence type="predicted"/>
<gene>
    <name evidence="1" type="ORF">FJU08_06785</name>
</gene>
<dbReference type="EMBL" id="VHLG01000003">
    <property type="protein sequence ID" value="TPW31460.1"/>
    <property type="molecule type" value="Genomic_DNA"/>
</dbReference>
<dbReference type="RefSeq" id="WP_141148230.1">
    <property type="nucleotide sequence ID" value="NZ_VHLG01000003.1"/>
</dbReference>
<dbReference type="AlphaFoldDB" id="A0A506UC08"/>
<name>A0A506UC08_9HYPH</name>